<dbReference type="EMBL" id="JBEDUW010000232">
    <property type="protein sequence ID" value="KAK9903179.1"/>
    <property type="molecule type" value="Genomic_DNA"/>
</dbReference>
<evidence type="ECO:0000313" key="3">
    <source>
        <dbReference type="Proteomes" id="UP001457282"/>
    </source>
</evidence>
<dbReference type="Proteomes" id="UP001457282">
    <property type="component" value="Unassembled WGS sequence"/>
</dbReference>
<protein>
    <submittedName>
        <fullName evidence="2">Uncharacterized protein</fullName>
    </submittedName>
</protein>
<evidence type="ECO:0000256" key="1">
    <source>
        <dbReference type="SAM" id="MobiDB-lite"/>
    </source>
</evidence>
<gene>
    <name evidence="2" type="ORF">M0R45_001190</name>
</gene>
<feature type="region of interest" description="Disordered" evidence="1">
    <location>
        <begin position="1"/>
        <end position="20"/>
    </location>
</feature>
<dbReference type="AlphaFoldDB" id="A0AAW1VMW7"/>
<organism evidence="2 3">
    <name type="scientific">Rubus argutus</name>
    <name type="common">Southern blackberry</name>
    <dbReference type="NCBI Taxonomy" id="59490"/>
    <lineage>
        <taxon>Eukaryota</taxon>
        <taxon>Viridiplantae</taxon>
        <taxon>Streptophyta</taxon>
        <taxon>Embryophyta</taxon>
        <taxon>Tracheophyta</taxon>
        <taxon>Spermatophyta</taxon>
        <taxon>Magnoliopsida</taxon>
        <taxon>eudicotyledons</taxon>
        <taxon>Gunneridae</taxon>
        <taxon>Pentapetalae</taxon>
        <taxon>rosids</taxon>
        <taxon>fabids</taxon>
        <taxon>Rosales</taxon>
        <taxon>Rosaceae</taxon>
        <taxon>Rosoideae</taxon>
        <taxon>Rosoideae incertae sedis</taxon>
        <taxon>Rubus</taxon>
    </lineage>
</organism>
<proteinExistence type="predicted"/>
<keyword evidence="3" id="KW-1185">Reference proteome</keyword>
<accession>A0AAW1VMW7</accession>
<feature type="compositionally biased region" description="Basic and acidic residues" evidence="1">
    <location>
        <begin position="1"/>
        <end position="15"/>
    </location>
</feature>
<sequence length="184" mass="19527">MVRSREEKEDGDRTPILEGSMEVDLQEVSDDFMVGSTGSKRRRLAEQDGADTEVFDYVLAPMSAISMDLVNTSEAIIVESNHCVPITKIFGDLKAGCKVGIGRVDCGLGQKRSNKAIGPGCGGNERGSIATAPGPRSNFTMDSPLKHAAMQVSKSGAISTSPSSSKVKKGLKLELVEKRNVAAI</sequence>
<reference evidence="2 3" key="1">
    <citation type="journal article" date="2023" name="G3 (Bethesda)">
        <title>A chromosome-length genome assembly and annotation of blackberry (Rubus argutus, cv. 'Hillquist').</title>
        <authorList>
            <person name="Bruna T."/>
            <person name="Aryal R."/>
            <person name="Dudchenko O."/>
            <person name="Sargent D.J."/>
            <person name="Mead D."/>
            <person name="Buti M."/>
            <person name="Cavallini A."/>
            <person name="Hytonen T."/>
            <person name="Andres J."/>
            <person name="Pham M."/>
            <person name="Weisz D."/>
            <person name="Mascagni F."/>
            <person name="Usai G."/>
            <person name="Natali L."/>
            <person name="Bassil N."/>
            <person name="Fernandez G.E."/>
            <person name="Lomsadze A."/>
            <person name="Armour M."/>
            <person name="Olukolu B."/>
            <person name="Poorten T."/>
            <person name="Britton C."/>
            <person name="Davik J."/>
            <person name="Ashrafi H."/>
            <person name="Aiden E.L."/>
            <person name="Borodovsky M."/>
            <person name="Worthington M."/>
        </authorList>
    </citation>
    <scope>NUCLEOTIDE SEQUENCE [LARGE SCALE GENOMIC DNA]</scope>
    <source>
        <strain evidence="2">PI 553951</strain>
    </source>
</reference>
<evidence type="ECO:0000313" key="2">
    <source>
        <dbReference type="EMBL" id="KAK9903179.1"/>
    </source>
</evidence>
<comment type="caution">
    <text evidence="2">The sequence shown here is derived from an EMBL/GenBank/DDBJ whole genome shotgun (WGS) entry which is preliminary data.</text>
</comment>
<name>A0AAW1VMW7_RUBAR</name>